<gene>
    <name evidence="1" type="ORF">HD841_000555</name>
</gene>
<sequence length="87" mass="9499">MTVTVEQFASEWTLGAWSIGQSSAQSKRWSASVHGYGTCALGNGNTAREAFDAAVLSFRVSYPDKETATAKRKEELRRELAELENAA</sequence>
<dbReference type="RefSeq" id="WP_179507343.1">
    <property type="nucleotide sequence ID" value="NZ_JACCBY010000001.1"/>
</dbReference>
<comment type="caution">
    <text evidence="1">The sequence shown here is derived from an EMBL/GenBank/DDBJ whole genome shotgun (WGS) entry which is preliminary data.</text>
</comment>
<reference evidence="1 2" key="1">
    <citation type="submission" date="2020-07" db="EMBL/GenBank/DDBJ databases">
        <authorList>
            <person name="Partida-Martinez L."/>
            <person name="Huntemann M."/>
            <person name="Clum A."/>
            <person name="Wang J."/>
            <person name="Palaniappan K."/>
            <person name="Ritter S."/>
            <person name="Chen I.-M."/>
            <person name="Stamatis D."/>
            <person name="Reddy T."/>
            <person name="O'Malley R."/>
            <person name="Daum C."/>
            <person name="Shapiro N."/>
            <person name="Ivanova N."/>
            <person name="Kyrpides N."/>
            <person name="Woyke T."/>
        </authorList>
    </citation>
    <scope>NUCLEOTIDE SEQUENCE [LARGE SCALE GENOMIC DNA]</scope>
    <source>
        <strain evidence="1 2">AS2.3</strain>
    </source>
</reference>
<proteinExistence type="predicted"/>
<evidence type="ECO:0000313" key="2">
    <source>
        <dbReference type="Proteomes" id="UP000517753"/>
    </source>
</evidence>
<reference evidence="1 2" key="2">
    <citation type="submission" date="2020-08" db="EMBL/GenBank/DDBJ databases">
        <title>The Agave Microbiome: Exploring the role of microbial communities in plant adaptations to desert environments.</title>
        <authorList>
            <person name="Partida-Martinez L.P."/>
        </authorList>
    </citation>
    <scope>NUCLEOTIDE SEQUENCE [LARGE SCALE GENOMIC DNA]</scope>
    <source>
        <strain evidence="1 2">AS2.3</strain>
    </source>
</reference>
<protein>
    <submittedName>
        <fullName evidence="1">Uncharacterized protein</fullName>
    </submittedName>
</protein>
<evidence type="ECO:0000313" key="1">
    <source>
        <dbReference type="EMBL" id="NYD88786.1"/>
    </source>
</evidence>
<organism evidence="1 2">
    <name type="scientific">Sphingomonas melonis</name>
    <dbReference type="NCBI Taxonomy" id="152682"/>
    <lineage>
        <taxon>Bacteria</taxon>
        <taxon>Pseudomonadati</taxon>
        <taxon>Pseudomonadota</taxon>
        <taxon>Alphaproteobacteria</taxon>
        <taxon>Sphingomonadales</taxon>
        <taxon>Sphingomonadaceae</taxon>
        <taxon>Sphingomonas</taxon>
    </lineage>
</organism>
<dbReference type="AlphaFoldDB" id="A0A7Y9FME3"/>
<dbReference type="Proteomes" id="UP000517753">
    <property type="component" value="Unassembled WGS sequence"/>
</dbReference>
<keyword evidence="2" id="KW-1185">Reference proteome</keyword>
<accession>A0A7Y9FME3</accession>
<dbReference type="EMBL" id="JACCBY010000001">
    <property type="protein sequence ID" value="NYD88786.1"/>
    <property type="molecule type" value="Genomic_DNA"/>
</dbReference>
<name>A0A7Y9FME3_9SPHN</name>